<name>A0ACC4AXB4_POPAL</name>
<dbReference type="EMBL" id="RCHU02000015">
    <property type="protein sequence ID" value="KAL3570878.1"/>
    <property type="molecule type" value="Genomic_DNA"/>
</dbReference>
<comment type="caution">
    <text evidence="1">The sequence shown here is derived from an EMBL/GenBank/DDBJ whole genome shotgun (WGS) entry which is preliminary data.</text>
</comment>
<keyword evidence="2" id="KW-1185">Reference proteome</keyword>
<evidence type="ECO:0000313" key="1">
    <source>
        <dbReference type="EMBL" id="KAL3570878.1"/>
    </source>
</evidence>
<reference evidence="1 2" key="1">
    <citation type="journal article" date="2024" name="Plant Biotechnol. J.">
        <title>Genome and CRISPR/Cas9 system of a widespread forest tree (Populus alba) in the world.</title>
        <authorList>
            <person name="Liu Y.J."/>
            <person name="Jiang P.F."/>
            <person name="Han X.M."/>
            <person name="Li X.Y."/>
            <person name="Wang H.M."/>
            <person name="Wang Y.J."/>
            <person name="Wang X.X."/>
            <person name="Zeng Q.Y."/>
        </authorList>
    </citation>
    <scope>NUCLEOTIDE SEQUENCE [LARGE SCALE GENOMIC DNA]</scope>
    <source>
        <strain evidence="2">cv. PAL-ZL1</strain>
    </source>
</reference>
<proteinExistence type="predicted"/>
<accession>A0ACC4AXB4</accession>
<evidence type="ECO:0000313" key="2">
    <source>
        <dbReference type="Proteomes" id="UP000309997"/>
    </source>
</evidence>
<protein>
    <submittedName>
        <fullName evidence="1">Uncharacterized protein</fullName>
    </submittedName>
</protein>
<dbReference type="Proteomes" id="UP000309997">
    <property type="component" value="Unassembled WGS sequence"/>
</dbReference>
<sequence>MAEEDNQSLYNENNENNRMRTLRDHMNPTRTSAPSCIVFPPDASHFNFKPGIIQLLPSFHGLDLENPYLHLREFEEDTTGTYEAPSKTQPHTSSGGMHNLREDHDLQAKFASLARKVEALELKKSGQLKSVQDIVCQICETNEHSTNDCPTLPSFKECLHEQAHALNSFQKPNHNPYSQTYNPGWRNHPNFSWKSDRNNAQTSQPPFQAHHNFQNSHGYAPPYAPPPRRNFEETLHAFIEKQETINTQLAQSMTDFKDALAKLTSALSFQEKGKFPSQPQQNPKGQYNVNVSSSGSQHMDQVKSVITLRSGKVIEKPILEPCEKDDESISEGKEWVEPEHCKEKDDSPPALPFPHAMTKQRKVNHNSEIFETFKQPNKSVKVPRGIVEDVLVQVDKFIYPVDFVVLDTQPVEACNSIPVILGRPFLATSNALINCRNGLMKLSFGNMTLEMNIFNIYKQTGDDNDLQEVDFIEKLVHDQFQTTSSETEIDESDDLQMVYFQESKACNWRPQN</sequence>
<gene>
    <name evidence="1" type="ORF">D5086_028127</name>
</gene>
<organism evidence="1 2">
    <name type="scientific">Populus alba</name>
    <name type="common">White poplar</name>
    <dbReference type="NCBI Taxonomy" id="43335"/>
    <lineage>
        <taxon>Eukaryota</taxon>
        <taxon>Viridiplantae</taxon>
        <taxon>Streptophyta</taxon>
        <taxon>Embryophyta</taxon>
        <taxon>Tracheophyta</taxon>
        <taxon>Spermatophyta</taxon>
        <taxon>Magnoliopsida</taxon>
        <taxon>eudicotyledons</taxon>
        <taxon>Gunneridae</taxon>
        <taxon>Pentapetalae</taxon>
        <taxon>rosids</taxon>
        <taxon>fabids</taxon>
        <taxon>Malpighiales</taxon>
        <taxon>Salicaceae</taxon>
        <taxon>Saliceae</taxon>
        <taxon>Populus</taxon>
    </lineage>
</organism>